<evidence type="ECO:0000313" key="1">
    <source>
        <dbReference type="EMBL" id="EYE91322.1"/>
    </source>
</evidence>
<protein>
    <submittedName>
        <fullName evidence="1">Uncharacterized protein</fullName>
    </submittedName>
</protein>
<dbReference type="OrthoDB" id="5429634at2759"/>
<sequence>MYNSAVFSALGTHDYGVFLKSADFDFNNPSNDDYASCSEQHFHMNVPTFYSEASNTGQNGLGNWSASSIPWSVPLLNVTLLSDIPYNFSFNVNRDNIATDHSVLGDKEDLSSLIDILQRYPQANELQQYLNDATRWKSNSWAKNIEVHDTGSVCYLETEPITPCP</sequence>
<dbReference type="GeneID" id="63702592"/>
<dbReference type="HOGENOM" id="CLU_1610403_0_0_1"/>
<dbReference type="STRING" id="1388766.A0A017S2Z2"/>
<dbReference type="RefSeq" id="XP_040635012.1">
    <property type="nucleotide sequence ID" value="XM_040787468.1"/>
</dbReference>
<name>A0A017S2Z2_ASPRC</name>
<evidence type="ECO:0000313" key="2">
    <source>
        <dbReference type="Proteomes" id="UP000019804"/>
    </source>
</evidence>
<dbReference type="AlphaFoldDB" id="A0A017S2Z2"/>
<proteinExistence type="predicted"/>
<organism evidence="1 2">
    <name type="scientific">Aspergillus ruber (strain CBS 135680)</name>
    <dbReference type="NCBI Taxonomy" id="1388766"/>
    <lineage>
        <taxon>Eukaryota</taxon>
        <taxon>Fungi</taxon>
        <taxon>Dikarya</taxon>
        <taxon>Ascomycota</taxon>
        <taxon>Pezizomycotina</taxon>
        <taxon>Eurotiomycetes</taxon>
        <taxon>Eurotiomycetidae</taxon>
        <taxon>Eurotiales</taxon>
        <taxon>Aspergillaceae</taxon>
        <taxon>Aspergillus</taxon>
        <taxon>Aspergillus subgen. Aspergillus</taxon>
    </lineage>
</organism>
<gene>
    <name evidence="1" type="ORF">EURHEDRAFT_547025</name>
</gene>
<accession>A0A017S2Z2</accession>
<dbReference type="EMBL" id="KK088446">
    <property type="protein sequence ID" value="EYE91322.1"/>
    <property type="molecule type" value="Genomic_DNA"/>
</dbReference>
<dbReference type="Proteomes" id="UP000019804">
    <property type="component" value="Unassembled WGS sequence"/>
</dbReference>
<keyword evidence="2" id="KW-1185">Reference proteome</keyword>
<reference evidence="2" key="1">
    <citation type="journal article" date="2014" name="Nat. Commun.">
        <title>Genomic adaptations of the halophilic Dead Sea filamentous fungus Eurotium rubrum.</title>
        <authorList>
            <person name="Kis-Papo T."/>
            <person name="Weig A.R."/>
            <person name="Riley R."/>
            <person name="Persoh D."/>
            <person name="Salamov A."/>
            <person name="Sun H."/>
            <person name="Lipzen A."/>
            <person name="Wasser S.P."/>
            <person name="Rambold G."/>
            <person name="Grigoriev I.V."/>
            <person name="Nevo E."/>
        </authorList>
    </citation>
    <scope>NUCLEOTIDE SEQUENCE [LARGE SCALE GENOMIC DNA]</scope>
    <source>
        <strain evidence="2">CBS 135680</strain>
    </source>
</reference>